<dbReference type="AlphaFoldDB" id="A0A0S8JX87"/>
<evidence type="ECO:0000313" key="1">
    <source>
        <dbReference type="EMBL" id="KPL14465.1"/>
    </source>
</evidence>
<dbReference type="EMBL" id="LJVE01000049">
    <property type="protein sequence ID" value="KPL14465.1"/>
    <property type="molecule type" value="Genomic_DNA"/>
</dbReference>
<feature type="non-terminal residue" evidence="1">
    <location>
        <position position="264"/>
    </location>
</feature>
<dbReference type="Proteomes" id="UP000050975">
    <property type="component" value="Unassembled WGS sequence"/>
</dbReference>
<gene>
    <name evidence="1" type="ORF">AMJ74_03355</name>
</gene>
<dbReference type="Gene3D" id="2.170.130.10">
    <property type="entry name" value="TonB-dependent receptor, plug domain"/>
    <property type="match status" value="1"/>
</dbReference>
<organism evidence="1 2">
    <name type="scientific">candidate division WOR_3 bacterium SM1_77</name>
    <dbReference type="NCBI Taxonomy" id="1703778"/>
    <lineage>
        <taxon>Bacteria</taxon>
        <taxon>Bacteria division WOR-3</taxon>
    </lineage>
</organism>
<dbReference type="SUPFAM" id="SSF49464">
    <property type="entry name" value="Carboxypeptidase regulatory domain-like"/>
    <property type="match status" value="1"/>
</dbReference>
<evidence type="ECO:0000313" key="2">
    <source>
        <dbReference type="Proteomes" id="UP000050975"/>
    </source>
</evidence>
<protein>
    <recommendedName>
        <fullName evidence="3">TonB-dependent receptor plug domain-containing protein</fullName>
    </recommendedName>
</protein>
<accession>A0A0S8JX87</accession>
<sequence length="264" mass="29054">MSSLVFAVLVLNSIGGKIQGIVKDEDAGTPIPYANVIILDTQLGTAVDEDGSFFIFNVPSGMYTVEISHMGYQTKHVTGVRVEINQTARLEVTLKQSPIDVAPVTVISKTPYISKDMTGTTYIIREAELRTVPVDYAIEFIAFQPSVAHLDTAFHVRGGRATEVQYMIDNVSIIDPHSGNPVISIPKGVVNEVIFLPGGYDVEYGRAMSGVVNLIAERPADRIRAKVYGKTETIMPFHYDFGYQNYQSSVHLPVSDRFKGFVSF</sequence>
<comment type="caution">
    <text evidence="1">The sequence shown here is derived from an EMBL/GenBank/DDBJ whole genome shotgun (WGS) entry which is preliminary data.</text>
</comment>
<dbReference type="Gene3D" id="2.60.40.1120">
    <property type="entry name" value="Carboxypeptidase-like, regulatory domain"/>
    <property type="match status" value="1"/>
</dbReference>
<name>A0A0S8JX87_UNCW3</name>
<reference evidence="1 2" key="1">
    <citation type="journal article" date="2015" name="Microbiome">
        <title>Genomic resolution of linkages in carbon, nitrogen, and sulfur cycling among widespread estuary sediment bacteria.</title>
        <authorList>
            <person name="Baker B.J."/>
            <person name="Lazar C.S."/>
            <person name="Teske A.P."/>
            <person name="Dick G.J."/>
        </authorList>
    </citation>
    <scope>NUCLEOTIDE SEQUENCE [LARGE SCALE GENOMIC DNA]</scope>
    <source>
        <strain evidence="1">SM1_77</strain>
    </source>
</reference>
<dbReference type="Pfam" id="PF13620">
    <property type="entry name" value="CarboxypepD_reg"/>
    <property type="match status" value="1"/>
</dbReference>
<dbReference type="InterPro" id="IPR037066">
    <property type="entry name" value="Plug_dom_sf"/>
</dbReference>
<proteinExistence type="predicted"/>
<dbReference type="SUPFAM" id="SSF56935">
    <property type="entry name" value="Porins"/>
    <property type="match status" value="1"/>
</dbReference>
<evidence type="ECO:0008006" key="3">
    <source>
        <dbReference type="Google" id="ProtNLM"/>
    </source>
</evidence>
<dbReference type="InterPro" id="IPR008969">
    <property type="entry name" value="CarboxyPept-like_regulatory"/>
</dbReference>